<dbReference type="PANTHER" id="PTHR48475:SF2">
    <property type="entry name" value="RIBONUCLEASE H"/>
    <property type="match status" value="1"/>
</dbReference>
<dbReference type="Pfam" id="PF13456">
    <property type="entry name" value="RVT_3"/>
    <property type="match status" value="1"/>
</dbReference>
<dbReference type="EMBL" id="QGNW01000219">
    <property type="protein sequence ID" value="RVW84130.1"/>
    <property type="molecule type" value="Genomic_DNA"/>
</dbReference>
<dbReference type="Proteomes" id="UP000288805">
    <property type="component" value="Unassembled WGS sequence"/>
</dbReference>
<dbReference type="PANTHER" id="PTHR48475">
    <property type="entry name" value="RIBONUCLEASE H"/>
    <property type="match status" value="1"/>
</dbReference>
<comment type="caution">
    <text evidence="2">The sequence shown here is derived from an EMBL/GenBank/DDBJ whole genome shotgun (WGS) entry which is preliminary data.</text>
</comment>
<evidence type="ECO:0000313" key="3">
    <source>
        <dbReference type="Proteomes" id="UP000288805"/>
    </source>
</evidence>
<evidence type="ECO:0000259" key="1">
    <source>
        <dbReference type="Pfam" id="PF13456"/>
    </source>
</evidence>
<dbReference type="InterPro" id="IPR036397">
    <property type="entry name" value="RNaseH_sf"/>
</dbReference>
<protein>
    <recommendedName>
        <fullName evidence="1">RNase H type-1 domain-containing protein</fullName>
    </recommendedName>
</protein>
<dbReference type="AlphaFoldDB" id="A0A438HI35"/>
<dbReference type="InterPro" id="IPR002156">
    <property type="entry name" value="RNaseH_domain"/>
</dbReference>
<dbReference type="GO" id="GO:0004523">
    <property type="term" value="F:RNA-DNA hybrid ribonuclease activity"/>
    <property type="evidence" value="ECO:0007669"/>
    <property type="project" value="InterPro"/>
</dbReference>
<sequence>MNKGEQAFGAIKRYLTKLPILSSPKSSEELYVYLVVSDYAVSVVLFVRYETKSKGLSTMLDLDLTLNATKLEIKSDSQLIVGQIQREYEAKDECMAHYLTMMEDHLKKLNEWVIRWVPRKENEKTDALARITATLPIKEVVMLPIYLKVTPSITPKPMCSTSEANSGWMHDDIMRYLQIEELS</sequence>
<name>A0A438HI35_VITVI</name>
<organism evidence="2 3">
    <name type="scientific">Vitis vinifera</name>
    <name type="common">Grape</name>
    <dbReference type="NCBI Taxonomy" id="29760"/>
    <lineage>
        <taxon>Eukaryota</taxon>
        <taxon>Viridiplantae</taxon>
        <taxon>Streptophyta</taxon>
        <taxon>Embryophyta</taxon>
        <taxon>Tracheophyta</taxon>
        <taxon>Spermatophyta</taxon>
        <taxon>Magnoliopsida</taxon>
        <taxon>eudicotyledons</taxon>
        <taxon>Gunneridae</taxon>
        <taxon>Pentapetalae</taxon>
        <taxon>rosids</taxon>
        <taxon>Vitales</taxon>
        <taxon>Vitaceae</taxon>
        <taxon>Viteae</taxon>
        <taxon>Vitis</taxon>
    </lineage>
</organism>
<dbReference type="Gene3D" id="3.30.420.10">
    <property type="entry name" value="Ribonuclease H-like superfamily/Ribonuclease H"/>
    <property type="match status" value="1"/>
</dbReference>
<dbReference type="SUPFAM" id="SSF53098">
    <property type="entry name" value="Ribonuclease H-like"/>
    <property type="match status" value="1"/>
</dbReference>
<feature type="domain" description="RNase H type-1" evidence="1">
    <location>
        <begin position="60"/>
        <end position="130"/>
    </location>
</feature>
<dbReference type="InterPro" id="IPR012337">
    <property type="entry name" value="RNaseH-like_sf"/>
</dbReference>
<reference evidence="2 3" key="1">
    <citation type="journal article" date="2018" name="PLoS Genet.">
        <title>Population sequencing reveals clonal diversity and ancestral inbreeding in the grapevine cultivar Chardonnay.</title>
        <authorList>
            <person name="Roach M.J."/>
            <person name="Johnson D.L."/>
            <person name="Bohlmann J."/>
            <person name="van Vuuren H.J."/>
            <person name="Jones S.J."/>
            <person name="Pretorius I.S."/>
            <person name="Schmidt S.A."/>
            <person name="Borneman A.R."/>
        </authorList>
    </citation>
    <scope>NUCLEOTIDE SEQUENCE [LARGE SCALE GENOMIC DNA]</scope>
    <source>
        <strain evidence="3">cv. Chardonnay</strain>
        <tissue evidence="2">Leaf</tissue>
    </source>
</reference>
<evidence type="ECO:0000313" key="2">
    <source>
        <dbReference type="EMBL" id="RVW84130.1"/>
    </source>
</evidence>
<dbReference type="GO" id="GO:0003676">
    <property type="term" value="F:nucleic acid binding"/>
    <property type="evidence" value="ECO:0007669"/>
    <property type="project" value="InterPro"/>
</dbReference>
<gene>
    <name evidence="2" type="ORF">CK203_053564</name>
</gene>
<proteinExistence type="predicted"/>
<accession>A0A438HI35</accession>